<evidence type="ECO:0000313" key="3">
    <source>
        <dbReference type="EMBL" id="CAL0330167.1"/>
    </source>
</evidence>
<feature type="domain" description="AAA+ ATPase At3g28540-like C-terminal" evidence="2">
    <location>
        <begin position="72"/>
        <end position="140"/>
    </location>
</feature>
<dbReference type="AlphaFoldDB" id="A0AAV1Y851"/>
<dbReference type="SUPFAM" id="SSF52540">
    <property type="entry name" value="P-loop containing nucleoside triphosphate hydrolases"/>
    <property type="match status" value="1"/>
</dbReference>
<evidence type="ECO:0000313" key="4">
    <source>
        <dbReference type="Proteomes" id="UP001497480"/>
    </source>
</evidence>
<protein>
    <recommendedName>
        <fullName evidence="2">AAA+ ATPase At3g28540-like C-terminal domain-containing protein</fullName>
    </recommendedName>
</protein>
<comment type="caution">
    <text evidence="3">The sequence shown here is derived from an EMBL/GenBank/DDBJ whole genome shotgun (WGS) entry which is preliminary data.</text>
</comment>
<dbReference type="Pfam" id="PF25568">
    <property type="entry name" value="AAA_lid_At3g28540"/>
    <property type="match status" value="1"/>
</dbReference>
<proteinExistence type="predicted"/>
<gene>
    <name evidence="3" type="ORF">LLUT_LOCUS31227</name>
</gene>
<dbReference type="InterPro" id="IPR027417">
    <property type="entry name" value="P-loop_NTPase"/>
</dbReference>
<reference evidence="3 4" key="1">
    <citation type="submission" date="2024-03" db="EMBL/GenBank/DDBJ databases">
        <authorList>
            <person name="Martinez-Hernandez J."/>
        </authorList>
    </citation>
    <scope>NUCLEOTIDE SEQUENCE [LARGE SCALE GENOMIC DNA]</scope>
</reference>
<dbReference type="InterPro" id="IPR058017">
    <property type="entry name" value="At3g28540-like_C"/>
</dbReference>
<evidence type="ECO:0000259" key="2">
    <source>
        <dbReference type="Pfam" id="PF25568"/>
    </source>
</evidence>
<evidence type="ECO:0000256" key="1">
    <source>
        <dbReference type="SAM" id="MobiDB-lite"/>
    </source>
</evidence>
<organism evidence="3 4">
    <name type="scientific">Lupinus luteus</name>
    <name type="common">European yellow lupine</name>
    <dbReference type="NCBI Taxonomy" id="3873"/>
    <lineage>
        <taxon>Eukaryota</taxon>
        <taxon>Viridiplantae</taxon>
        <taxon>Streptophyta</taxon>
        <taxon>Embryophyta</taxon>
        <taxon>Tracheophyta</taxon>
        <taxon>Spermatophyta</taxon>
        <taxon>Magnoliopsida</taxon>
        <taxon>eudicotyledons</taxon>
        <taxon>Gunneridae</taxon>
        <taxon>Pentapetalae</taxon>
        <taxon>rosids</taxon>
        <taxon>fabids</taxon>
        <taxon>Fabales</taxon>
        <taxon>Fabaceae</taxon>
        <taxon>Papilionoideae</taxon>
        <taxon>50 kb inversion clade</taxon>
        <taxon>genistoids sensu lato</taxon>
        <taxon>core genistoids</taxon>
        <taxon>Genisteae</taxon>
        <taxon>Lupinus</taxon>
    </lineage>
</organism>
<name>A0AAV1Y851_LUPLU</name>
<feature type="compositionally biased region" description="Basic and acidic residues" evidence="1">
    <location>
        <begin position="22"/>
        <end position="54"/>
    </location>
</feature>
<dbReference type="InterPro" id="IPR050747">
    <property type="entry name" value="Mitochondrial_chaperone_BCS1"/>
</dbReference>
<sequence>MIVIEDIDCSLDLTGQRKKRGDKFSDDEKDKLNSEVGLRKEVKEEGSSGSKKLDPALNRRGRMDKHVELSYCTFEGFKVVENNYFKIETHPMFDTIKRLLNEVKITHLHQLMLLRTLCQRDPYTIKCLSNLIEALETTKDDDLLSLRQSSPIKEDEKLKHGIQIKENGELNEDNNSD</sequence>
<dbReference type="EMBL" id="CAXHTB010000022">
    <property type="protein sequence ID" value="CAL0330167.1"/>
    <property type="molecule type" value="Genomic_DNA"/>
</dbReference>
<accession>A0AAV1Y851</accession>
<feature type="region of interest" description="Disordered" evidence="1">
    <location>
        <begin position="16"/>
        <end position="57"/>
    </location>
</feature>
<dbReference type="PANTHER" id="PTHR23070">
    <property type="entry name" value="BCS1 AAA-TYPE ATPASE"/>
    <property type="match status" value="1"/>
</dbReference>
<keyword evidence="4" id="KW-1185">Reference proteome</keyword>
<dbReference type="Proteomes" id="UP001497480">
    <property type="component" value="Unassembled WGS sequence"/>
</dbReference>